<evidence type="ECO:0000313" key="7">
    <source>
        <dbReference type="EMBL" id="CAL1158447.1"/>
    </source>
</evidence>
<dbReference type="PANTHER" id="PTHR10827">
    <property type="entry name" value="RETICULOCALBIN"/>
    <property type="match status" value="1"/>
</dbReference>
<keyword evidence="1" id="KW-0479">Metal-binding</keyword>
<dbReference type="EMBL" id="CAMXCT020003557">
    <property type="protein sequence ID" value="CAL1158447.1"/>
    <property type="molecule type" value="Genomic_DNA"/>
</dbReference>
<feature type="compositionally biased region" description="Acidic residues" evidence="4">
    <location>
        <begin position="159"/>
        <end position="173"/>
    </location>
</feature>
<dbReference type="PROSITE" id="PS00018">
    <property type="entry name" value="EF_HAND_1"/>
    <property type="match status" value="3"/>
</dbReference>
<evidence type="ECO:0000256" key="1">
    <source>
        <dbReference type="ARBA" id="ARBA00022723"/>
    </source>
</evidence>
<name>A0A9P1DAM1_9DINO</name>
<organism evidence="6">
    <name type="scientific">Cladocopium goreaui</name>
    <dbReference type="NCBI Taxonomy" id="2562237"/>
    <lineage>
        <taxon>Eukaryota</taxon>
        <taxon>Sar</taxon>
        <taxon>Alveolata</taxon>
        <taxon>Dinophyceae</taxon>
        <taxon>Suessiales</taxon>
        <taxon>Symbiodiniaceae</taxon>
        <taxon>Cladocopium</taxon>
    </lineage>
</organism>
<evidence type="ECO:0000256" key="3">
    <source>
        <dbReference type="ARBA" id="ARBA00022837"/>
    </source>
</evidence>
<proteinExistence type="predicted"/>
<dbReference type="PROSITE" id="PS50222">
    <property type="entry name" value="EF_HAND_2"/>
    <property type="match status" value="2"/>
</dbReference>
<dbReference type="SMART" id="SM00054">
    <property type="entry name" value="EFh"/>
    <property type="match status" value="5"/>
</dbReference>
<keyword evidence="2" id="KW-0677">Repeat</keyword>
<feature type="domain" description="EF-hand" evidence="5">
    <location>
        <begin position="50"/>
        <end position="85"/>
    </location>
</feature>
<evidence type="ECO:0000256" key="2">
    <source>
        <dbReference type="ARBA" id="ARBA00022737"/>
    </source>
</evidence>
<dbReference type="InterPro" id="IPR011992">
    <property type="entry name" value="EF-hand-dom_pair"/>
</dbReference>
<reference evidence="7" key="2">
    <citation type="submission" date="2024-04" db="EMBL/GenBank/DDBJ databases">
        <authorList>
            <person name="Chen Y."/>
            <person name="Shah S."/>
            <person name="Dougan E. K."/>
            <person name="Thang M."/>
            <person name="Chan C."/>
        </authorList>
    </citation>
    <scope>NUCLEOTIDE SEQUENCE [LARGE SCALE GENOMIC DNA]</scope>
</reference>
<dbReference type="GO" id="GO:0005509">
    <property type="term" value="F:calcium ion binding"/>
    <property type="evidence" value="ECO:0007669"/>
    <property type="project" value="InterPro"/>
</dbReference>
<evidence type="ECO:0000313" key="9">
    <source>
        <dbReference type="Proteomes" id="UP001152797"/>
    </source>
</evidence>
<keyword evidence="3" id="KW-0106">Calcium</keyword>
<dbReference type="InterPro" id="IPR018247">
    <property type="entry name" value="EF_Hand_1_Ca_BS"/>
</dbReference>
<feature type="region of interest" description="Disordered" evidence="4">
    <location>
        <begin position="158"/>
        <end position="179"/>
    </location>
</feature>
<dbReference type="GO" id="GO:0005783">
    <property type="term" value="C:endoplasmic reticulum"/>
    <property type="evidence" value="ECO:0007669"/>
    <property type="project" value="TreeGrafter"/>
</dbReference>
<gene>
    <name evidence="6" type="ORF">C1SCF055_LOCUS30827</name>
</gene>
<accession>A0A9P1DAM1</accession>
<evidence type="ECO:0000259" key="5">
    <source>
        <dbReference type="PROSITE" id="PS50222"/>
    </source>
</evidence>
<dbReference type="SUPFAM" id="SSF47473">
    <property type="entry name" value="EF-hand"/>
    <property type="match status" value="2"/>
</dbReference>
<keyword evidence="9" id="KW-1185">Reference proteome</keyword>
<dbReference type="OrthoDB" id="26525at2759"/>
<comment type="caution">
    <text evidence="6">The sequence shown here is derived from an EMBL/GenBank/DDBJ whole genome shotgun (WGS) entry which is preliminary data.</text>
</comment>
<dbReference type="InterPro" id="IPR002048">
    <property type="entry name" value="EF_hand_dom"/>
</dbReference>
<feature type="domain" description="EF-hand" evidence="5">
    <location>
        <begin position="14"/>
        <end position="49"/>
    </location>
</feature>
<dbReference type="Pfam" id="PF13202">
    <property type="entry name" value="EF-hand_5"/>
    <property type="match status" value="1"/>
</dbReference>
<dbReference type="PANTHER" id="PTHR10827:SF98">
    <property type="entry name" value="45 KDA CALCIUM-BINDING PROTEIN"/>
    <property type="match status" value="1"/>
</dbReference>
<dbReference type="Proteomes" id="UP001152797">
    <property type="component" value="Unassembled WGS sequence"/>
</dbReference>
<evidence type="ECO:0000256" key="4">
    <source>
        <dbReference type="SAM" id="MobiDB-lite"/>
    </source>
</evidence>
<evidence type="ECO:0000313" key="8">
    <source>
        <dbReference type="EMBL" id="CAL4792384.1"/>
    </source>
</evidence>
<evidence type="ECO:0000313" key="6">
    <source>
        <dbReference type="EMBL" id="CAI4005072.1"/>
    </source>
</evidence>
<dbReference type="Pfam" id="PF13499">
    <property type="entry name" value="EF-hand_7"/>
    <property type="match status" value="2"/>
</dbReference>
<dbReference type="EMBL" id="CAMXCT030003557">
    <property type="protein sequence ID" value="CAL4792384.1"/>
    <property type="molecule type" value="Genomic_DNA"/>
</dbReference>
<dbReference type="AlphaFoldDB" id="A0A9P1DAM1"/>
<reference evidence="6" key="1">
    <citation type="submission" date="2022-10" db="EMBL/GenBank/DDBJ databases">
        <authorList>
            <person name="Chen Y."/>
            <person name="Dougan E. K."/>
            <person name="Chan C."/>
            <person name="Rhodes N."/>
            <person name="Thang M."/>
        </authorList>
    </citation>
    <scope>NUCLEOTIDE SEQUENCE</scope>
</reference>
<protein>
    <submittedName>
        <fullName evidence="8">Cytoplasmic dynein 1 heavy chain 1</fullName>
    </submittedName>
</protein>
<sequence>MDEEEEGEDLEETISKDKLRALHAKFDKNGDGKVSLAEVLEFADHQAHAIAGRDVKTILEEIDADKDGKLSLQEHLNDIHRDEPETEEERKELELQKKLETEKFMAADADKDQKLDIKEVVSLFFPETNAAVLSVVVKDTMKARDKDGDGVLSFKEFSEQEPDDEGITVEGDEEKAQHDDELKDFKNLDKDGDGVLNLEELKAWESGVFHTEAAMLRLIQTADKDGDMQATAEELENAREELASTDVHDHLMEWAESHEL</sequence>
<dbReference type="EMBL" id="CAMXCT010003557">
    <property type="protein sequence ID" value="CAI4005072.1"/>
    <property type="molecule type" value="Genomic_DNA"/>
</dbReference>
<dbReference type="Gene3D" id="1.10.238.10">
    <property type="entry name" value="EF-hand"/>
    <property type="match status" value="3"/>
</dbReference>